<name>A0A6J5L2K8_9CAUD</name>
<accession>A0A6J5L2K8</accession>
<protein>
    <submittedName>
        <fullName evidence="1">Uncharacterized protein</fullName>
    </submittedName>
</protein>
<proteinExistence type="predicted"/>
<evidence type="ECO:0000313" key="1">
    <source>
        <dbReference type="EMBL" id="CAB4128978.1"/>
    </source>
</evidence>
<gene>
    <name evidence="1" type="ORF">UFOVP112_117</name>
</gene>
<organism evidence="1">
    <name type="scientific">uncultured Caudovirales phage</name>
    <dbReference type="NCBI Taxonomy" id="2100421"/>
    <lineage>
        <taxon>Viruses</taxon>
        <taxon>Duplodnaviria</taxon>
        <taxon>Heunggongvirae</taxon>
        <taxon>Uroviricota</taxon>
        <taxon>Caudoviricetes</taxon>
        <taxon>Peduoviridae</taxon>
        <taxon>Maltschvirus</taxon>
        <taxon>Maltschvirus maltsch</taxon>
    </lineage>
</organism>
<reference evidence="1" key="1">
    <citation type="submission" date="2020-04" db="EMBL/GenBank/DDBJ databases">
        <authorList>
            <person name="Chiriac C."/>
            <person name="Salcher M."/>
            <person name="Ghai R."/>
            <person name="Kavagutti S V."/>
        </authorList>
    </citation>
    <scope>NUCLEOTIDE SEQUENCE</scope>
</reference>
<dbReference type="EMBL" id="LR796233">
    <property type="protein sequence ID" value="CAB4128978.1"/>
    <property type="molecule type" value="Genomic_DNA"/>
</dbReference>
<sequence length="602" mass="63189">MSYTINKTDGNVLVTLLDGTTNTDTGLTLIGRNYTGYGDAQNENFVRLLENFSSNLPPGESVGFAPIAGQLWYDSANKKLKVYNGLNFVTVSERNVSSTAPTVGIKTGDQWWDTSTKQLKTYDGSDWQLIGPAYSSSQGLSGAVVEAITDTNSVSHTVVNNYTNGNLISITSYGTTFTPQTTIPGFTTISAGVNLRSGTNLNGTASNSNTVGNIASTSFARVDANSEFTQDVSIDGRLTLTDASVYFANKSLIVQNTNLSGNVELYVNTTLGNTRALFVDGATGAVAVSTAPTNPLHVVNKQYVDDFSFYMESNITAASAQLTANTIQLRYDTDANLLASVTSTNANLIATRNSINANVQTLSDNTYNTFLSVSANAAFQQTQINFINNELPFLAPLASPALTGSPTAPTASLNTNSTVIATTQYVDRVGTTITDKLASTDANVASTINRINAANVVISNVDSAWRANAVSQQISLGTLNSLVEQLAVQAGVLAGSIDATNQAIIANTQTLNSTITNQVTTLSVTTNQAIQANVSPLAPINSPAFAGTPTAPTPSLSDNSTKLATTAFVTGAIANQAKQFVYTVSTLPPSGGNNGDFWFQIG</sequence>